<reference evidence="1" key="1">
    <citation type="submission" date="2019-04" db="EMBL/GenBank/DDBJ databases">
        <title>Microbes associate with the intestines of laboratory mice.</title>
        <authorList>
            <person name="Navarre W."/>
            <person name="Wong E."/>
            <person name="Huang K."/>
            <person name="Tropini C."/>
            <person name="Ng K."/>
            <person name="Yu B."/>
        </authorList>
    </citation>
    <scope>NUCLEOTIDE SEQUENCE</scope>
    <source>
        <strain evidence="1">NM73_A23</strain>
    </source>
</reference>
<evidence type="ECO:0000313" key="1">
    <source>
        <dbReference type="EMBL" id="TGX83598.1"/>
    </source>
</evidence>
<keyword evidence="2" id="KW-1185">Reference proteome</keyword>
<dbReference type="Proteomes" id="UP000308886">
    <property type="component" value="Unassembled WGS sequence"/>
</dbReference>
<dbReference type="EMBL" id="SRZC01000003">
    <property type="protein sequence ID" value="TGX83598.1"/>
    <property type="molecule type" value="Genomic_DNA"/>
</dbReference>
<name>A0AC61QT31_9BACT</name>
<organism evidence="1 2">
    <name type="scientific">Palleniella muris</name>
    <dbReference type="NCBI Taxonomy" id="3038145"/>
    <lineage>
        <taxon>Bacteria</taxon>
        <taxon>Pseudomonadati</taxon>
        <taxon>Bacteroidota</taxon>
        <taxon>Bacteroidia</taxon>
        <taxon>Bacteroidales</taxon>
        <taxon>Prevotellaceae</taxon>
        <taxon>Palleniella</taxon>
    </lineage>
</organism>
<accession>A0AC61QT31</accession>
<protein>
    <submittedName>
        <fullName evidence="1">DNA alkylation repair protein</fullName>
    </submittedName>
</protein>
<comment type="caution">
    <text evidence="1">The sequence shown here is derived from an EMBL/GenBank/DDBJ whole genome shotgun (WGS) entry which is preliminary data.</text>
</comment>
<sequence>MNSHETARDIRSRFRSLMDGVVSENMRNSGASYRINWGVSLMHIKDLAKDYEPDFHVALELWKDNVRESKIMALLLMPAEEFTPDIAGVWVDDIKSQEIAEMAATLLFSKVEYAPEMAYKLIAQGDAMYQILGYNILSRLFSEGKIPDARGLEELMDQIGLALKDDGISVRHAAYNCFLKLDTCDKLADSPYWHALCKSIL</sequence>
<gene>
    <name evidence="1" type="ORF">E5358_02825</name>
</gene>
<proteinExistence type="predicted"/>
<evidence type="ECO:0000313" key="2">
    <source>
        <dbReference type="Proteomes" id="UP000308886"/>
    </source>
</evidence>